<dbReference type="Proteomes" id="UP000227088">
    <property type="component" value="Unassembled WGS sequence"/>
</dbReference>
<feature type="binding site" evidence="19">
    <location>
        <begin position="130"/>
        <end position="136"/>
    </location>
    <ligand>
        <name>ATP</name>
        <dbReference type="ChEBI" id="CHEBI:30616"/>
    </ligand>
</feature>
<name>A0A1Y5I064_OLEAN</name>
<evidence type="ECO:0000256" key="13">
    <source>
        <dbReference type="ARBA" id="ARBA00022984"/>
    </source>
</evidence>
<dbReference type="UniPathway" id="UPA00219"/>
<evidence type="ECO:0000256" key="14">
    <source>
        <dbReference type="ARBA" id="ARBA00023306"/>
    </source>
</evidence>
<dbReference type="PANTHER" id="PTHR43445">
    <property type="entry name" value="UDP-N-ACETYLMURAMATE--L-ALANINE LIGASE-RELATED"/>
    <property type="match status" value="1"/>
</dbReference>
<reference evidence="24" key="1">
    <citation type="journal article" date="2017" name="Proc. Natl. Acad. Sci. U.S.A.">
        <title>Simulation of Deepwater Horizon oil plume reveals substrate specialization within a complex community of hydrocarbon degraders.</title>
        <authorList>
            <person name="Hu P."/>
            <person name="Dubinsky E.A."/>
            <person name="Probst A.J."/>
            <person name="Wang J."/>
            <person name="Sieber C.M.K."/>
            <person name="Tom L.M."/>
            <person name="Gardinali P."/>
            <person name="Banfield J.F."/>
            <person name="Atlas R.M."/>
            <person name="Andersen G.L."/>
        </authorList>
    </citation>
    <scope>NUCLEOTIDE SEQUENCE [LARGE SCALE GENOMIC DNA]</scope>
</reference>
<keyword evidence="7 19" id="KW-0963">Cytoplasm</keyword>
<keyword evidence="12 19" id="KW-0133">Cell shape</keyword>
<dbReference type="Gene3D" id="3.90.190.20">
    <property type="entry name" value="Mur ligase, C-terminal domain"/>
    <property type="match status" value="1"/>
</dbReference>
<keyword evidence="11 19" id="KW-0067">ATP-binding</keyword>
<dbReference type="InterPro" id="IPR005758">
    <property type="entry name" value="UDP-N-AcMur_Ala_ligase_MurC"/>
</dbReference>
<evidence type="ECO:0000256" key="8">
    <source>
        <dbReference type="ARBA" id="ARBA00022598"/>
    </source>
</evidence>
<dbReference type="GO" id="GO:0071555">
    <property type="term" value="P:cell wall organization"/>
    <property type="evidence" value="ECO:0007669"/>
    <property type="project" value="UniProtKB-KW"/>
</dbReference>
<keyword evidence="8 19" id="KW-0436">Ligase</keyword>
<organism evidence="23 24">
    <name type="scientific">Oleispira antarctica</name>
    <dbReference type="NCBI Taxonomy" id="188908"/>
    <lineage>
        <taxon>Bacteria</taxon>
        <taxon>Pseudomonadati</taxon>
        <taxon>Pseudomonadota</taxon>
        <taxon>Gammaproteobacteria</taxon>
        <taxon>Oceanospirillales</taxon>
        <taxon>Oceanospirillaceae</taxon>
        <taxon>Oleispira</taxon>
    </lineage>
</organism>
<dbReference type="Gene3D" id="3.40.1190.10">
    <property type="entry name" value="Mur-like, catalytic domain"/>
    <property type="match status" value="1"/>
</dbReference>
<dbReference type="Pfam" id="PF01225">
    <property type="entry name" value="Mur_ligase"/>
    <property type="match status" value="1"/>
</dbReference>
<dbReference type="InterPro" id="IPR050061">
    <property type="entry name" value="MurCDEF_pg_biosynth"/>
</dbReference>
<evidence type="ECO:0000256" key="12">
    <source>
        <dbReference type="ARBA" id="ARBA00022960"/>
    </source>
</evidence>
<dbReference type="NCBIfam" id="TIGR01082">
    <property type="entry name" value="murC"/>
    <property type="match status" value="1"/>
</dbReference>
<dbReference type="SUPFAM" id="SSF51984">
    <property type="entry name" value="MurCD N-terminal domain"/>
    <property type="match status" value="1"/>
</dbReference>
<comment type="similarity">
    <text evidence="4 19">Belongs to the MurCDEF family.</text>
</comment>
<dbReference type="Gene3D" id="3.40.50.720">
    <property type="entry name" value="NAD(P)-binding Rossmann-like Domain"/>
    <property type="match status" value="1"/>
</dbReference>
<evidence type="ECO:0000259" key="22">
    <source>
        <dbReference type="Pfam" id="PF08245"/>
    </source>
</evidence>
<dbReference type="GO" id="GO:0008360">
    <property type="term" value="P:regulation of cell shape"/>
    <property type="evidence" value="ECO:0007669"/>
    <property type="project" value="UniProtKB-KW"/>
</dbReference>
<evidence type="ECO:0000256" key="6">
    <source>
        <dbReference type="ARBA" id="ARBA00021749"/>
    </source>
</evidence>
<evidence type="ECO:0000256" key="9">
    <source>
        <dbReference type="ARBA" id="ARBA00022618"/>
    </source>
</evidence>
<protein>
    <recommendedName>
        <fullName evidence="6 19">UDP-N-acetylmuramate--L-alanine ligase</fullName>
        <ecNumber evidence="5 19">6.3.2.8</ecNumber>
    </recommendedName>
    <alternativeName>
        <fullName evidence="18 19">UDP-N-acetylmuramoyl-L-alanine synthetase</fullName>
    </alternativeName>
</protein>
<dbReference type="InterPro" id="IPR036615">
    <property type="entry name" value="Mur_ligase_C_dom_sf"/>
</dbReference>
<dbReference type="InterPro" id="IPR000713">
    <property type="entry name" value="Mur_ligase_N"/>
</dbReference>
<accession>A0A1Y5I064</accession>
<dbReference type="GO" id="GO:0008763">
    <property type="term" value="F:UDP-N-acetylmuramate-L-alanine ligase activity"/>
    <property type="evidence" value="ECO:0007669"/>
    <property type="project" value="UniProtKB-UniRule"/>
</dbReference>
<comment type="subcellular location">
    <subcellularLocation>
        <location evidence="2 19">Cytoplasm</location>
    </subcellularLocation>
</comment>
<dbReference type="PANTHER" id="PTHR43445:SF3">
    <property type="entry name" value="UDP-N-ACETYLMURAMATE--L-ALANINE LIGASE"/>
    <property type="match status" value="1"/>
</dbReference>
<evidence type="ECO:0000313" key="23">
    <source>
        <dbReference type="EMBL" id="OUS41443.1"/>
    </source>
</evidence>
<dbReference type="GO" id="GO:0051301">
    <property type="term" value="P:cell division"/>
    <property type="evidence" value="ECO:0007669"/>
    <property type="project" value="UniProtKB-KW"/>
</dbReference>
<keyword evidence="10 19" id="KW-0547">Nucleotide-binding</keyword>
<evidence type="ECO:0000256" key="17">
    <source>
        <dbReference type="ARBA" id="ARBA00060592"/>
    </source>
</evidence>
<evidence type="ECO:0000259" key="21">
    <source>
        <dbReference type="Pfam" id="PF02875"/>
    </source>
</evidence>
<evidence type="ECO:0000256" key="10">
    <source>
        <dbReference type="ARBA" id="ARBA00022741"/>
    </source>
</evidence>
<sequence length="501" mass="54785">MSHENPQTSGPAEAYAIPEMRRIKRIHFIGIGGVGMCGIAEVLLNQGYQISGSDLRQSVVTQHLSNMGAEVFLGHASENVEAVDVVVVSTAIDQTNPEIKRAIEKRIPIVRRAEMLAELMRFRHGIAVAGTHGKTTTTSLVTSILAQAKLDPTYVIGGRLNSSGTNARLGASRYLVAEADESDASFLHLQPMTSIITNIDADHMETYGGDFDKLKQTFIDFLHNLPFYGLAVLCIDDDNVREILPKVSRQFVTYGLSDDADFQAYDIEQKGLYTSFKVKRPAAASDLSVRMRMPGVHNVLNALAAIVVASDEKVDDESIVYALENFAGVGRRFQVCAEVECSDAEGNEGTVMLVDDYGHHPTEVGVTLEAIRKGFPERRLVALFQPHRYSRTRDLYEDFVRVLSEPDVLLLMDVYPAGEKPIAGAEGRALCRSIRQRGALDPVFIERDENIAKVLSKVLKPGDLLLTQGAGDVGNLAITLTQNLAKIMADADGISLTEAKK</sequence>
<comment type="catalytic activity">
    <reaction evidence="16 19">
        <text>UDP-N-acetyl-alpha-D-muramate + L-alanine + ATP = UDP-N-acetyl-alpha-D-muramoyl-L-alanine + ADP + phosphate + H(+)</text>
        <dbReference type="Rhea" id="RHEA:23372"/>
        <dbReference type="ChEBI" id="CHEBI:15378"/>
        <dbReference type="ChEBI" id="CHEBI:30616"/>
        <dbReference type="ChEBI" id="CHEBI:43474"/>
        <dbReference type="ChEBI" id="CHEBI:57972"/>
        <dbReference type="ChEBI" id="CHEBI:70757"/>
        <dbReference type="ChEBI" id="CHEBI:83898"/>
        <dbReference type="ChEBI" id="CHEBI:456216"/>
        <dbReference type="EC" id="6.3.2.8"/>
    </reaction>
</comment>
<comment type="caution">
    <text evidence="23">The sequence shown here is derived from an EMBL/GenBank/DDBJ whole genome shotgun (WGS) entry which is preliminary data.</text>
</comment>
<keyword evidence="9 19" id="KW-0132">Cell division</keyword>
<evidence type="ECO:0000256" key="19">
    <source>
        <dbReference type="HAMAP-Rule" id="MF_00046"/>
    </source>
</evidence>
<evidence type="ECO:0000256" key="3">
    <source>
        <dbReference type="ARBA" id="ARBA00004752"/>
    </source>
</evidence>
<dbReference type="InterPro" id="IPR004101">
    <property type="entry name" value="Mur_ligase_C"/>
</dbReference>
<comment type="function">
    <text evidence="1 19">Cell wall formation.</text>
</comment>
<dbReference type="GO" id="GO:0005737">
    <property type="term" value="C:cytoplasm"/>
    <property type="evidence" value="ECO:0007669"/>
    <property type="project" value="UniProtKB-SubCell"/>
</dbReference>
<dbReference type="HAMAP" id="MF_00046">
    <property type="entry name" value="MurC"/>
    <property type="match status" value="1"/>
</dbReference>
<dbReference type="AlphaFoldDB" id="A0A1Y5I064"/>
<dbReference type="Pfam" id="PF02875">
    <property type="entry name" value="Mur_ligase_C"/>
    <property type="match status" value="1"/>
</dbReference>
<dbReference type="EC" id="6.3.2.8" evidence="5 19"/>
<dbReference type="GO" id="GO:0005524">
    <property type="term" value="F:ATP binding"/>
    <property type="evidence" value="ECO:0007669"/>
    <property type="project" value="UniProtKB-UniRule"/>
</dbReference>
<keyword evidence="14 19" id="KW-0131">Cell cycle</keyword>
<evidence type="ECO:0000256" key="18">
    <source>
        <dbReference type="ARBA" id="ARBA00079022"/>
    </source>
</evidence>
<dbReference type="FunFam" id="3.40.50.720:FF:000046">
    <property type="entry name" value="UDP-N-acetylmuramate--L-alanine ligase"/>
    <property type="match status" value="1"/>
</dbReference>
<keyword evidence="13 19" id="KW-0573">Peptidoglycan synthesis</keyword>
<evidence type="ECO:0000313" key="24">
    <source>
        <dbReference type="Proteomes" id="UP000227088"/>
    </source>
</evidence>
<feature type="domain" description="Mur ligase C-terminal" evidence="21">
    <location>
        <begin position="349"/>
        <end position="471"/>
    </location>
</feature>
<dbReference type="FunFam" id="3.40.1190.10:FF:000001">
    <property type="entry name" value="UDP-N-acetylmuramate--L-alanine ligase"/>
    <property type="match status" value="1"/>
</dbReference>
<dbReference type="InterPro" id="IPR013221">
    <property type="entry name" value="Mur_ligase_cen"/>
</dbReference>
<dbReference type="SUPFAM" id="SSF53244">
    <property type="entry name" value="MurD-like peptide ligases, peptide-binding domain"/>
    <property type="match status" value="1"/>
</dbReference>
<proteinExistence type="inferred from homology"/>
<evidence type="ECO:0000256" key="4">
    <source>
        <dbReference type="ARBA" id="ARBA00010416"/>
    </source>
</evidence>
<feature type="domain" description="Mur ligase N-terminal catalytic" evidence="20">
    <location>
        <begin position="25"/>
        <end position="123"/>
    </location>
</feature>
<evidence type="ECO:0000256" key="7">
    <source>
        <dbReference type="ARBA" id="ARBA00022490"/>
    </source>
</evidence>
<dbReference type="SUPFAM" id="SSF53623">
    <property type="entry name" value="MurD-like peptide ligases, catalytic domain"/>
    <property type="match status" value="1"/>
</dbReference>
<evidence type="ECO:0000256" key="1">
    <source>
        <dbReference type="ARBA" id="ARBA00003921"/>
    </source>
</evidence>
<evidence type="ECO:0000259" key="20">
    <source>
        <dbReference type="Pfam" id="PF01225"/>
    </source>
</evidence>
<evidence type="ECO:0000256" key="15">
    <source>
        <dbReference type="ARBA" id="ARBA00023316"/>
    </source>
</evidence>
<dbReference type="InterPro" id="IPR036565">
    <property type="entry name" value="Mur-like_cat_sf"/>
</dbReference>
<dbReference type="EMBL" id="MABE01000057">
    <property type="protein sequence ID" value="OUS41443.1"/>
    <property type="molecule type" value="Genomic_DNA"/>
</dbReference>
<dbReference type="Pfam" id="PF08245">
    <property type="entry name" value="Mur_ligase_M"/>
    <property type="match status" value="1"/>
</dbReference>
<evidence type="ECO:0000256" key="5">
    <source>
        <dbReference type="ARBA" id="ARBA00012211"/>
    </source>
</evidence>
<feature type="domain" description="Mur ligase central" evidence="22">
    <location>
        <begin position="128"/>
        <end position="309"/>
    </location>
</feature>
<dbReference type="GO" id="GO:0009252">
    <property type="term" value="P:peptidoglycan biosynthetic process"/>
    <property type="evidence" value="ECO:0007669"/>
    <property type="project" value="UniProtKB-UniRule"/>
</dbReference>
<evidence type="ECO:0000256" key="2">
    <source>
        <dbReference type="ARBA" id="ARBA00004496"/>
    </source>
</evidence>
<gene>
    <name evidence="19" type="primary">murC</name>
    <name evidence="23" type="ORF">A9R00_00915</name>
</gene>
<evidence type="ECO:0000256" key="11">
    <source>
        <dbReference type="ARBA" id="ARBA00022840"/>
    </source>
</evidence>
<comment type="pathway">
    <text evidence="3 19">Cell wall biogenesis; peptidoglycan biosynthesis.</text>
</comment>
<evidence type="ECO:0000256" key="16">
    <source>
        <dbReference type="ARBA" id="ARBA00047833"/>
    </source>
</evidence>
<comment type="pathway">
    <text evidence="17">Glycan biosynthesis.</text>
</comment>
<keyword evidence="15 19" id="KW-0961">Cell wall biogenesis/degradation</keyword>